<dbReference type="RefSeq" id="WP_261950897.1">
    <property type="nucleotide sequence ID" value="NZ_AP026073.1"/>
</dbReference>
<name>A0ABM7ZJQ6_STRNI</name>
<dbReference type="EMBL" id="AP026073">
    <property type="protein sequence ID" value="BDM66593.1"/>
    <property type="molecule type" value="Genomic_DNA"/>
</dbReference>
<dbReference type="Gene3D" id="3.10.450.50">
    <property type="match status" value="1"/>
</dbReference>
<keyword evidence="2" id="KW-1185">Reference proteome</keyword>
<protein>
    <submittedName>
        <fullName evidence="1">Uncharacterized protein</fullName>
    </submittedName>
</protein>
<reference evidence="1" key="1">
    <citation type="submission" date="2022-06" db="EMBL/GenBank/DDBJ databases">
        <title>Complete genome sequence of Streptomyces nigrescens HEK616.</title>
        <authorList>
            <person name="Asamizu S."/>
            <person name="Onaka H."/>
        </authorList>
    </citation>
    <scope>NUCLEOTIDE SEQUENCE</scope>
    <source>
        <strain evidence="1">HEK616</strain>
    </source>
</reference>
<evidence type="ECO:0000313" key="1">
    <source>
        <dbReference type="EMBL" id="BDM66593.1"/>
    </source>
</evidence>
<gene>
    <name evidence="1" type="ORF">HEK616_00800</name>
</gene>
<evidence type="ECO:0000313" key="2">
    <source>
        <dbReference type="Proteomes" id="UP001059597"/>
    </source>
</evidence>
<dbReference type="Proteomes" id="UP001059597">
    <property type="component" value="Chromosome"/>
</dbReference>
<proteinExistence type="predicted"/>
<accession>A0ABM7ZJQ6</accession>
<sequence length="99" mass="10811">MTDSIGLVNCFASSARASDDALAEDRGYTADDTALPIYDGLIDGTGADGNHVRIEGTATDIVRRGTDGRYRHIIDNLFGIQRRGLGHDVRGRFRKRTES</sequence>
<organism evidence="1 2">
    <name type="scientific">Streptomyces nigrescens</name>
    <dbReference type="NCBI Taxonomy" id="1920"/>
    <lineage>
        <taxon>Bacteria</taxon>
        <taxon>Bacillati</taxon>
        <taxon>Actinomycetota</taxon>
        <taxon>Actinomycetes</taxon>
        <taxon>Kitasatosporales</taxon>
        <taxon>Streptomycetaceae</taxon>
        <taxon>Streptomyces</taxon>
    </lineage>
</organism>